<organism evidence="3 4">
    <name type="scientific">Flagellimonas spongiicola</name>
    <dbReference type="NCBI Taxonomy" id="2942208"/>
    <lineage>
        <taxon>Bacteria</taxon>
        <taxon>Pseudomonadati</taxon>
        <taxon>Bacteroidota</taxon>
        <taxon>Flavobacteriia</taxon>
        <taxon>Flavobacteriales</taxon>
        <taxon>Flavobacteriaceae</taxon>
        <taxon>Flagellimonas</taxon>
    </lineage>
</organism>
<dbReference type="Proteomes" id="UP001203607">
    <property type="component" value="Unassembled WGS sequence"/>
</dbReference>
<dbReference type="Pfam" id="PF01569">
    <property type="entry name" value="PAP2"/>
    <property type="match status" value="1"/>
</dbReference>
<dbReference type="InterPro" id="IPR036938">
    <property type="entry name" value="PAP2/HPO_sf"/>
</dbReference>
<feature type="chain" id="PRO_5045329296" evidence="1">
    <location>
        <begin position="22"/>
        <end position="284"/>
    </location>
</feature>
<dbReference type="RefSeq" id="WP_249656896.1">
    <property type="nucleotide sequence ID" value="NZ_JAMFMA010000002.1"/>
</dbReference>
<evidence type="ECO:0000259" key="2">
    <source>
        <dbReference type="SMART" id="SM00014"/>
    </source>
</evidence>
<feature type="domain" description="Phosphatidic acid phosphatase type 2/haloperoxidase" evidence="2">
    <location>
        <begin position="132"/>
        <end position="245"/>
    </location>
</feature>
<dbReference type="InterPro" id="IPR000326">
    <property type="entry name" value="PAP2/HPO"/>
</dbReference>
<reference evidence="3 4" key="1">
    <citation type="submission" date="2022-05" db="EMBL/GenBank/DDBJ databases">
        <authorList>
            <person name="Park J.-S."/>
        </authorList>
    </citation>
    <scope>NUCLEOTIDE SEQUENCE [LARGE SCALE GENOMIC DNA]</scope>
    <source>
        <strain evidence="3 4">2012CJ35-5</strain>
    </source>
</reference>
<accession>A0ABT0PQP2</accession>
<dbReference type="EMBL" id="JAMFMA010000002">
    <property type="protein sequence ID" value="MCL6273704.1"/>
    <property type="molecule type" value="Genomic_DNA"/>
</dbReference>
<protein>
    <submittedName>
        <fullName evidence="3">Phosphatase PAP2 family protein</fullName>
    </submittedName>
</protein>
<evidence type="ECO:0000313" key="4">
    <source>
        <dbReference type="Proteomes" id="UP001203607"/>
    </source>
</evidence>
<evidence type="ECO:0000313" key="3">
    <source>
        <dbReference type="EMBL" id="MCL6273704.1"/>
    </source>
</evidence>
<dbReference type="Gene3D" id="1.20.144.10">
    <property type="entry name" value="Phosphatidic acid phosphatase type 2/haloperoxidase"/>
    <property type="match status" value="1"/>
</dbReference>
<keyword evidence="1" id="KW-0732">Signal</keyword>
<dbReference type="SUPFAM" id="SSF48317">
    <property type="entry name" value="Acid phosphatase/Vanadium-dependent haloperoxidase"/>
    <property type="match status" value="1"/>
</dbReference>
<comment type="caution">
    <text evidence="3">The sequence shown here is derived from an EMBL/GenBank/DDBJ whole genome shotgun (WGS) entry which is preliminary data.</text>
</comment>
<dbReference type="SMART" id="SM00014">
    <property type="entry name" value="acidPPc"/>
    <property type="match status" value="1"/>
</dbReference>
<feature type="signal peptide" evidence="1">
    <location>
        <begin position="1"/>
        <end position="21"/>
    </location>
</feature>
<gene>
    <name evidence="3" type="ORF">M3P19_06770</name>
</gene>
<keyword evidence="4" id="KW-1185">Reference proteome</keyword>
<evidence type="ECO:0000256" key="1">
    <source>
        <dbReference type="SAM" id="SignalP"/>
    </source>
</evidence>
<name>A0ABT0PQP2_9FLAO</name>
<proteinExistence type="predicted"/>
<sequence>MKNNYLFTAVLLLIQTSTVFTQQFNKTTSDSNWEKFTYDLNSILGGVGHAYTRPLSWENNQVGLFAGTILGTIGLYSIDDDADRWFRNQEPHIPKLLKDYGWYYGNPQNNYAFNGIVYLTGLFSKNDKIRRTGVLMISSATATGVLQQISKSLVGRARPRSGLNKNDFRPFQRDSDFHSFPSGHTALAISNAHALAKQFKNPWIKSGIYVLGSIPPLTRLWNGAHWLTDIALSVVLSVATVEAIDKYLDGRYQNQSKENVRKRKKRVAWRMIIKGNGLGVAMNF</sequence>